<feature type="region of interest" description="Disordered" evidence="1">
    <location>
        <begin position="113"/>
        <end position="136"/>
    </location>
</feature>
<keyword evidence="2" id="KW-0472">Membrane</keyword>
<protein>
    <submittedName>
        <fullName evidence="3">DUF2939 domain-containing protein</fullName>
    </submittedName>
</protein>
<dbReference type="Pfam" id="PF11159">
    <property type="entry name" value="DUF2939"/>
    <property type="match status" value="1"/>
</dbReference>
<dbReference type="RefSeq" id="WP_258844495.1">
    <property type="nucleotide sequence ID" value="NZ_JANUGX010000005.1"/>
</dbReference>
<evidence type="ECO:0000313" key="4">
    <source>
        <dbReference type="Proteomes" id="UP001205560"/>
    </source>
</evidence>
<feature type="transmembrane region" description="Helical" evidence="2">
    <location>
        <begin position="7"/>
        <end position="26"/>
    </location>
</feature>
<dbReference type="EMBL" id="JANUGX010000005">
    <property type="protein sequence ID" value="MCS0588728.1"/>
    <property type="molecule type" value="Genomic_DNA"/>
</dbReference>
<keyword evidence="4" id="KW-1185">Reference proteome</keyword>
<sequence>MNRLQQRLLAAAAIAIAAGIAAYWYWSPYLAVRALREAALNADAARFNEHVDFPRVRDSLKAQFAERIDGAGGRSAGGFGGLLANAVIGTVIDAAVRPETIMFAMREGRFNIERGGQREDQPQSEPGERKQPVWRTERQGADTVLFHVQRDGGDGSDRMALVMQRHGFADWKLTDIRLSD</sequence>
<keyword evidence="2" id="KW-0812">Transmembrane</keyword>
<accession>A0ABT2A3F2</accession>
<evidence type="ECO:0000313" key="3">
    <source>
        <dbReference type="EMBL" id="MCS0588728.1"/>
    </source>
</evidence>
<organism evidence="3 4">
    <name type="scientific">Massilia norwichensis</name>
    <dbReference type="NCBI Taxonomy" id="1442366"/>
    <lineage>
        <taxon>Bacteria</taxon>
        <taxon>Pseudomonadati</taxon>
        <taxon>Pseudomonadota</taxon>
        <taxon>Betaproteobacteria</taxon>
        <taxon>Burkholderiales</taxon>
        <taxon>Oxalobacteraceae</taxon>
        <taxon>Telluria group</taxon>
        <taxon>Massilia</taxon>
    </lineage>
</organism>
<gene>
    <name evidence="3" type="ORF">NX782_05880</name>
</gene>
<proteinExistence type="predicted"/>
<evidence type="ECO:0000256" key="1">
    <source>
        <dbReference type="SAM" id="MobiDB-lite"/>
    </source>
</evidence>
<dbReference type="InterPro" id="IPR021330">
    <property type="entry name" value="DUF2939"/>
</dbReference>
<name>A0ABT2A3F2_9BURK</name>
<dbReference type="Proteomes" id="UP001205560">
    <property type="component" value="Unassembled WGS sequence"/>
</dbReference>
<keyword evidence="2" id="KW-1133">Transmembrane helix</keyword>
<reference evidence="3 4" key="1">
    <citation type="submission" date="2022-08" db="EMBL/GenBank/DDBJ databases">
        <title>Reclassification of Massilia species as members of the genera Telluria, Duganella, Pseudoduganella, Mokoshia gen. nov. and Zemynaea gen. nov. using orthogonal and non-orthogonal genome-based approaches.</title>
        <authorList>
            <person name="Bowman J.P."/>
        </authorList>
    </citation>
    <scope>NUCLEOTIDE SEQUENCE [LARGE SCALE GENOMIC DNA]</scope>
    <source>
        <strain evidence="3 4">LMG 28164</strain>
    </source>
</reference>
<evidence type="ECO:0000256" key="2">
    <source>
        <dbReference type="SAM" id="Phobius"/>
    </source>
</evidence>
<comment type="caution">
    <text evidence="3">The sequence shown here is derived from an EMBL/GenBank/DDBJ whole genome shotgun (WGS) entry which is preliminary data.</text>
</comment>